<keyword evidence="1" id="KW-1133">Transmembrane helix</keyword>
<evidence type="ECO:0000313" key="3">
    <source>
        <dbReference type="Proteomes" id="UP000199138"/>
    </source>
</evidence>
<feature type="non-terminal residue" evidence="2">
    <location>
        <position position="1"/>
    </location>
</feature>
<reference evidence="2 3" key="1">
    <citation type="submission" date="2016-10" db="EMBL/GenBank/DDBJ databases">
        <authorList>
            <person name="de Groot N.N."/>
        </authorList>
    </citation>
    <scope>NUCLEOTIDE SEQUENCE [LARGE SCALE GENOMIC DNA]</scope>
    <source>
        <strain evidence="2 3">CGMCC 1.12333</strain>
    </source>
</reference>
<name>A0A1I7FMK8_9FLAO</name>
<keyword evidence="1" id="KW-0472">Membrane</keyword>
<feature type="transmembrane region" description="Helical" evidence="1">
    <location>
        <begin position="6"/>
        <end position="25"/>
    </location>
</feature>
<organism evidence="2 3">
    <name type="scientific">Pustulibacterium marinum</name>
    <dbReference type="NCBI Taxonomy" id="1224947"/>
    <lineage>
        <taxon>Bacteria</taxon>
        <taxon>Pseudomonadati</taxon>
        <taxon>Bacteroidota</taxon>
        <taxon>Flavobacteriia</taxon>
        <taxon>Flavobacteriales</taxon>
        <taxon>Flavobacteriaceae</taxon>
        <taxon>Pustulibacterium</taxon>
    </lineage>
</organism>
<keyword evidence="1" id="KW-0812">Transmembrane</keyword>
<proteinExistence type="predicted"/>
<dbReference type="EMBL" id="FPBK01000002">
    <property type="protein sequence ID" value="SFU37410.1"/>
    <property type="molecule type" value="Genomic_DNA"/>
</dbReference>
<accession>A0A1I7FMK8</accession>
<evidence type="ECO:0000256" key="1">
    <source>
        <dbReference type="SAM" id="Phobius"/>
    </source>
</evidence>
<dbReference type="Proteomes" id="UP000199138">
    <property type="component" value="Unassembled WGS sequence"/>
</dbReference>
<sequence>AFVTVFAAFVTAFIMLTGLLFIQYVKELVVLLYSAIYEEHC</sequence>
<dbReference type="AlphaFoldDB" id="A0A1I7FMK8"/>
<dbReference type="STRING" id="1224947.SAMN05216480_10232"/>
<protein>
    <submittedName>
        <fullName evidence="2">Uncharacterized protein</fullName>
    </submittedName>
</protein>
<keyword evidence="3" id="KW-1185">Reference proteome</keyword>
<evidence type="ECO:0000313" key="2">
    <source>
        <dbReference type="EMBL" id="SFU37410.1"/>
    </source>
</evidence>
<gene>
    <name evidence="2" type="ORF">SAMN05216480_10232</name>
</gene>